<keyword evidence="1" id="KW-0378">Hydrolase</keyword>
<organism evidence="3">
    <name type="scientific">freshwater metagenome</name>
    <dbReference type="NCBI Taxonomy" id="449393"/>
    <lineage>
        <taxon>unclassified sequences</taxon>
        <taxon>metagenomes</taxon>
        <taxon>ecological metagenomes</taxon>
    </lineage>
</organism>
<evidence type="ECO:0000259" key="2">
    <source>
        <dbReference type="SMART" id="SM00646"/>
    </source>
</evidence>
<dbReference type="Gene3D" id="3.40.630.40">
    <property type="entry name" value="Zn-dependent exopeptidases"/>
    <property type="match status" value="1"/>
</dbReference>
<dbReference type="SMART" id="SM00646">
    <property type="entry name" value="Ami_3"/>
    <property type="match status" value="1"/>
</dbReference>
<feature type="domain" description="MurNAc-LAA" evidence="2">
    <location>
        <begin position="97"/>
        <end position="211"/>
    </location>
</feature>
<accession>A0A6J5ZCT1</accession>
<dbReference type="GO" id="GO:0009253">
    <property type="term" value="P:peptidoglycan catabolic process"/>
    <property type="evidence" value="ECO:0007669"/>
    <property type="project" value="InterPro"/>
</dbReference>
<dbReference type="InterPro" id="IPR050695">
    <property type="entry name" value="N-acetylmuramoyl_amidase_3"/>
</dbReference>
<evidence type="ECO:0000313" key="3">
    <source>
        <dbReference type="EMBL" id="CAB4337363.1"/>
    </source>
</evidence>
<proteinExistence type="predicted"/>
<dbReference type="CDD" id="cd02696">
    <property type="entry name" value="MurNAc-LAA"/>
    <property type="match status" value="1"/>
</dbReference>
<dbReference type="EMBL" id="CAESAJ010000058">
    <property type="protein sequence ID" value="CAB4337363.1"/>
    <property type="molecule type" value="Genomic_DNA"/>
</dbReference>
<protein>
    <submittedName>
        <fullName evidence="3">Unannotated protein</fullName>
    </submittedName>
</protein>
<dbReference type="InterPro" id="IPR002508">
    <property type="entry name" value="MurNAc-LAA_cat"/>
</dbReference>
<dbReference type="PANTHER" id="PTHR30404:SF0">
    <property type="entry name" value="N-ACETYLMURAMOYL-L-ALANINE AMIDASE AMIC"/>
    <property type="match status" value="1"/>
</dbReference>
<dbReference type="GO" id="GO:0008745">
    <property type="term" value="F:N-acetylmuramoyl-L-alanine amidase activity"/>
    <property type="evidence" value="ECO:0007669"/>
    <property type="project" value="InterPro"/>
</dbReference>
<dbReference type="GO" id="GO:0030288">
    <property type="term" value="C:outer membrane-bounded periplasmic space"/>
    <property type="evidence" value="ECO:0007669"/>
    <property type="project" value="TreeGrafter"/>
</dbReference>
<dbReference type="AlphaFoldDB" id="A0A6J5ZCT1"/>
<dbReference type="SUPFAM" id="SSF53187">
    <property type="entry name" value="Zn-dependent exopeptidases"/>
    <property type="match status" value="1"/>
</dbReference>
<gene>
    <name evidence="3" type="ORF">UFOPK3770_00672</name>
</gene>
<sequence length="219" mass="23800">MFSALARLSRTVAGGNQQHLRELATWDAMPHGSSIDSATILIDPGDNNRTLVGSTLTEAQVCWDIANRLEGRLLAVGALAILTRSSHGSLADERDRAFLANDQNIDLVVSLRCDSSENAQAQGLATYYFGHEYSRSATGMKLAELLQEEICAHTSLLDCRTHPKTWDLLRLTKMPAVRLELGYVTNAQDCEVLADEASRDVISASIYSALGRILAPTIG</sequence>
<dbReference type="Pfam" id="PF01520">
    <property type="entry name" value="Amidase_3"/>
    <property type="match status" value="1"/>
</dbReference>
<reference evidence="3" key="1">
    <citation type="submission" date="2020-05" db="EMBL/GenBank/DDBJ databases">
        <authorList>
            <person name="Chiriac C."/>
            <person name="Salcher M."/>
            <person name="Ghai R."/>
            <person name="Kavagutti S V."/>
        </authorList>
    </citation>
    <scope>NUCLEOTIDE SEQUENCE</scope>
</reference>
<name>A0A6J5ZCT1_9ZZZZ</name>
<evidence type="ECO:0000256" key="1">
    <source>
        <dbReference type="ARBA" id="ARBA00022801"/>
    </source>
</evidence>
<dbReference type="PANTHER" id="PTHR30404">
    <property type="entry name" value="N-ACETYLMURAMOYL-L-ALANINE AMIDASE"/>
    <property type="match status" value="1"/>
</dbReference>